<organism evidence="3 4">
    <name type="scientific">Amycolatopsis speibonae</name>
    <dbReference type="NCBI Taxonomy" id="1450224"/>
    <lineage>
        <taxon>Bacteria</taxon>
        <taxon>Bacillati</taxon>
        <taxon>Actinomycetota</taxon>
        <taxon>Actinomycetes</taxon>
        <taxon>Pseudonocardiales</taxon>
        <taxon>Pseudonocardiaceae</taxon>
        <taxon>Amycolatopsis</taxon>
    </lineage>
</organism>
<accession>A0ABV7NZ73</accession>
<evidence type="ECO:0000313" key="4">
    <source>
        <dbReference type="Proteomes" id="UP001595645"/>
    </source>
</evidence>
<feature type="region of interest" description="Disordered" evidence="1">
    <location>
        <begin position="1"/>
        <end position="63"/>
    </location>
</feature>
<sequence>MPSDAAESTGVAVATAETAAPAAPEIKADTETTASAAAETAAAGTVPPVVDAGTDAESPSPGRMSKPVIVAAAVAGVVLVALPMVLSGLLDGGKPGEGPESAGYAKDLPPGGGFVPGLAAPPADIGGVPAGQPGNQLPGQAADGIPAGQAGAPADPGTAGLPGGAPPAAGGGPAPGPGQHQAPPPAQQPQGPPAPAAKTVTYDGTAGRGCGGGTGFTGVGAYSDGKAGWVNHGNGGCGTSFVSIPMSGDANKDDSSAYGLWTFNTGPVTTGSCAVSVFVPTGDATEVGGSPSVYRVFDRFAVDKGTPVGTFQIDQIGNRGRWVNVGTFRINGAKLAVQLLNRGRDWSGSSKTYAHHAAATVKAKCQA</sequence>
<keyword evidence="4" id="KW-1185">Reference proteome</keyword>
<evidence type="ECO:0000256" key="1">
    <source>
        <dbReference type="SAM" id="MobiDB-lite"/>
    </source>
</evidence>
<evidence type="ECO:0000313" key="3">
    <source>
        <dbReference type="EMBL" id="MFC3452138.1"/>
    </source>
</evidence>
<feature type="compositionally biased region" description="Pro residues" evidence="1">
    <location>
        <begin position="182"/>
        <end position="195"/>
    </location>
</feature>
<feature type="region of interest" description="Disordered" evidence="1">
    <location>
        <begin position="97"/>
        <end position="203"/>
    </location>
</feature>
<gene>
    <name evidence="3" type="ORF">ACFOSH_22110</name>
</gene>
<dbReference type="RefSeq" id="WP_378240934.1">
    <property type="nucleotide sequence ID" value="NZ_JBHRWK010000031.1"/>
</dbReference>
<feature type="transmembrane region" description="Helical" evidence="2">
    <location>
        <begin position="68"/>
        <end position="90"/>
    </location>
</feature>
<evidence type="ECO:0008006" key="5">
    <source>
        <dbReference type="Google" id="ProtNLM"/>
    </source>
</evidence>
<reference evidence="4" key="1">
    <citation type="journal article" date="2019" name="Int. J. Syst. Evol. Microbiol.">
        <title>The Global Catalogue of Microorganisms (GCM) 10K type strain sequencing project: providing services to taxonomists for standard genome sequencing and annotation.</title>
        <authorList>
            <consortium name="The Broad Institute Genomics Platform"/>
            <consortium name="The Broad Institute Genome Sequencing Center for Infectious Disease"/>
            <person name="Wu L."/>
            <person name="Ma J."/>
        </authorList>
    </citation>
    <scope>NUCLEOTIDE SEQUENCE [LARGE SCALE GENOMIC DNA]</scope>
    <source>
        <strain evidence="4">CGMCC 4.7676</strain>
    </source>
</reference>
<proteinExistence type="predicted"/>
<keyword evidence="2" id="KW-0812">Transmembrane</keyword>
<dbReference type="EMBL" id="JBHRWK010000031">
    <property type="protein sequence ID" value="MFC3452138.1"/>
    <property type="molecule type" value="Genomic_DNA"/>
</dbReference>
<feature type="compositionally biased region" description="Low complexity" evidence="1">
    <location>
        <begin position="1"/>
        <end position="53"/>
    </location>
</feature>
<comment type="caution">
    <text evidence="3">The sequence shown here is derived from an EMBL/GenBank/DDBJ whole genome shotgun (WGS) entry which is preliminary data.</text>
</comment>
<keyword evidence="2" id="KW-1133">Transmembrane helix</keyword>
<protein>
    <recommendedName>
        <fullName evidence="5">Translation initiation factor IF-2</fullName>
    </recommendedName>
</protein>
<keyword evidence="2" id="KW-0472">Membrane</keyword>
<dbReference type="Proteomes" id="UP001595645">
    <property type="component" value="Unassembled WGS sequence"/>
</dbReference>
<feature type="compositionally biased region" description="Low complexity" evidence="1">
    <location>
        <begin position="138"/>
        <end position="159"/>
    </location>
</feature>
<name>A0ABV7NZ73_9PSEU</name>
<evidence type="ECO:0000256" key="2">
    <source>
        <dbReference type="SAM" id="Phobius"/>
    </source>
</evidence>